<evidence type="ECO:0000313" key="2">
    <source>
        <dbReference type="EMBL" id="KAK7323764.1"/>
    </source>
</evidence>
<sequence>MPAPPLGEPRRTKYNEGGSIPTLNSHSYCFSSPILIPTLLRPKTHSFHAYGLCIKHIYGAYHQICGNRCAWKGCLGISSKPYRGKVMDVGQQYASTIVGADMTLLAPIC</sequence>
<feature type="region of interest" description="Disordered" evidence="1">
    <location>
        <begin position="1"/>
        <end position="20"/>
    </location>
</feature>
<evidence type="ECO:0000313" key="3">
    <source>
        <dbReference type="Proteomes" id="UP001367508"/>
    </source>
</evidence>
<gene>
    <name evidence="2" type="ORF">VNO77_27255</name>
</gene>
<reference evidence="2 3" key="1">
    <citation type="submission" date="2024-01" db="EMBL/GenBank/DDBJ databases">
        <title>The genomes of 5 underutilized Papilionoideae crops provide insights into root nodulation and disease resistanc.</title>
        <authorList>
            <person name="Jiang F."/>
        </authorList>
    </citation>
    <scope>NUCLEOTIDE SEQUENCE [LARGE SCALE GENOMIC DNA]</scope>
    <source>
        <strain evidence="2">LVBAO_FW01</strain>
        <tissue evidence="2">Leaves</tissue>
    </source>
</reference>
<dbReference type="Proteomes" id="UP001367508">
    <property type="component" value="Unassembled WGS sequence"/>
</dbReference>
<accession>A0AAN9Q6Y3</accession>
<proteinExistence type="predicted"/>
<keyword evidence="3" id="KW-1185">Reference proteome</keyword>
<comment type="caution">
    <text evidence="2">The sequence shown here is derived from an EMBL/GenBank/DDBJ whole genome shotgun (WGS) entry which is preliminary data.</text>
</comment>
<dbReference type="EMBL" id="JAYMYQ010000006">
    <property type="protein sequence ID" value="KAK7323764.1"/>
    <property type="molecule type" value="Genomic_DNA"/>
</dbReference>
<evidence type="ECO:0000256" key="1">
    <source>
        <dbReference type="SAM" id="MobiDB-lite"/>
    </source>
</evidence>
<dbReference type="AlphaFoldDB" id="A0AAN9Q6Y3"/>
<organism evidence="2 3">
    <name type="scientific">Canavalia gladiata</name>
    <name type="common">Sword bean</name>
    <name type="synonym">Dolichos gladiatus</name>
    <dbReference type="NCBI Taxonomy" id="3824"/>
    <lineage>
        <taxon>Eukaryota</taxon>
        <taxon>Viridiplantae</taxon>
        <taxon>Streptophyta</taxon>
        <taxon>Embryophyta</taxon>
        <taxon>Tracheophyta</taxon>
        <taxon>Spermatophyta</taxon>
        <taxon>Magnoliopsida</taxon>
        <taxon>eudicotyledons</taxon>
        <taxon>Gunneridae</taxon>
        <taxon>Pentapetalae</taxon>
        <taxon>rosids</taxon>
        <taxon>fabids</taxon>
        <taxon>Fabales</taxon>
        <taxon>Fabaceae</taxon>
        <taxon>Papilionoideae</taxon>
        <taxon>50 kb inversion clade</taxon>
        <taxon>NPAAA clade</taxon>
        <taxon>indigoferoid/millettioid clade</taxon>
        <taxon>Phaseoleae</taxon>
        <taxon>Canavalia</taxon>
    </lineage>
</organism>
<protein>
    <submittedName>
        <fullName evidence="2">Uncharacterized protein</fullName>
    </submittedName>
</protein>
<name>A0AAN9Q6Y3_CANGL</name>